<keyword evidence="10" id="KW-1185">Reference proteome</keyword>
<keyword evidence="2 4" id="KW-0456">Lyase</keyword>
<evidence type="ECO:0000256" key="1">
    <source>
        <dbReference type="ARBA" id="ARBA00022729"/>
    </source>
</evidence>
<evidence type="ECO:0000256" key="3">
    <source>
        <dbReference type="ARBA" id="ARBA00023316"/>
    </source>
</evidence>
<dbReference type="GO" id="GO:0042834">
    <property type="term" value="F:peptidoglycan binding"/>
    <property type="evidence" value="ECO:0007669"/>
    <property type="project" value="InterPro"/>
</dbReference>
<dbReference type="InterPro" id="IPR009009">
    <property type="entry name" value="RlpA-like_DPBB"/>
</dbReference>
<evidence type="ECO:0000256" key="7">
    <source>
        <dbReference type="SAM" id="SignalP"/>
    </source>
</evidence>
<proteinExistence type="inferred from homology"/>
<dbReference type="Gene3D" id="2.40.40.10">
    <property type="entry name" value="RlpA-like domain"/>
    <property type="match status" value="1"/>
</dbReference>
<dbReference type="Proteomes" id="UP000198284">
    <property type="component" value="Unassembled WGS sequence"/>
</dbReference>
<dbReference type="GO" id="GO:0000270">
    <property type="term" value="P:peptidoglycan metabolic process"/>
    <property type="evidence" value="ECO:0007669"/>
    <property type="project" value="UniProtKB-UniRule"/>
</dbReference>
<evidence type="ECO:0000256" key="4">
    <source>
        <dbReference type="HAMAP-Rule" id="MF_02071"/>
    </source>
</evidence>
<gene>
    <name evidence="4" type="primary">rlpA</name>
    <name evidence="9" type="ORF">SAMN06265795_101360</name>
</gene>
<keyword evidence="1 7" id="KW-0732">Signal</keyword>
<dbReference type="EC" id="4.2.2.-" evidence="4"/>
<dbReference type="OrthoDB" id="9779128at2"/>
<dbReference type="GO" id="GO:0008932">
    <property type="term" value="F:lytic endotransglycosylase activity"/>
    <property type="evidence" value="ECO:0007669"/>
    <property type="project" value="UniProtKB-UniRule"/>
</dbReference>
<feature type="signal peptide" evidence="7">
    <location>
        <begin position="1"/>
        <end position="23"/>
    </location>
</feature>
<dbReference type="InterPro" id="IPR034718">
    <property type="entry name" value="RlpA"/>
</dbReference>
<keyword evidence="4" id="KW-1003">Cell membrane</keyword>
<feature type="chain" id="PRO_5013409351" description="Endolytic peptidoglycan transglycosylase RlpA" evidence="7">
    <location>
        <begin position="24"/>
        <end position="377"/>
    </location>
</feature>
<evidence type="ECO:0000256" key="5">
    <source>
        <dbReference type="RuleBase" id="RU003495"/>
    </source>
</evidence>
<dbReference type="Gene3D" id="3.30.70.1070">
    <property type="entry name" value="Sporulation related repeat"/>
    <property type="match status" value="1"/>
</dbReference>
<dbReference type="HAMAP" id="MF_02071">
    <property type="entry name" value="RlpA"/>
    <property type="match status" value="1"/>
</dbReference>
<dbReference type="CDD" id="cd22268">
    <property type="entry name" value="DPBB_RlpA-like"/>
    <property type="match status" value="1"/>
</dbReference>
<dbReference type="PROSITE" id="PS51257">
    <property type="entry name" value="PROKAR_LIPOPROTEIN"/>
    <property type="match status" value="1"/>
</dbReference>
<keyword evidence="3 4" id="KW-0961">Cell wall biogenesis/degradation</keyword>
<dbReference type="InterPro" id="IPR036908">
    <property type="entry name" value="RlpA-like_sf"/>
</dbReference>
<evidence type="ECO:0000313" key="10">
    <source>
        <dbReference type="Proteomes" id="UP000198284"/>
    </source>
</evidence>
<dbReference type="InterPro" id="IPR036680">
    <property type="entry name" value="SPOR-like_sf"/>
</dbReference>
<dbReference type="PANTHER" id="PTHR34183:SF1">
    <property type="entry name" value="ENDOLYTIC PEPTIDOGLYCAN TRANSGLYCOSYLASE RLPA"/>
    <property type="match status" value="1"/>
</dbReference>
<dbReference type="RefSeq" id="WP_089397573.1">
    <property type="nucleotide sequence ID" value="NZ_FZOT01000001.1"/>
</dbReference>
<dbReference type="SUPFAM" id="SSF50685">
    <property type="entry name" value="Barwin-like endoglucanases"/>
    <property type="match status" value="1"/>
</dbReference>
<dbReference type="PANTHER" id="PTHR34183">
    <property type="entry name" value="ENDOLYTIC PEPTIDOGLYCAN TRANSGLYCOSYLASE RLPA"/>
    <property type="match status" value="1"/>
</dbReference>
<dbReference type="GO" id="GO:0071555">
    <property type="term" value="P:cell wall organization"/>
    <property type="evidence" value="ECO:0007669"/>
    <property type="project" value="UniProtKB-KW"/>
</dbReference>
<evidence type="ECO:0000256" key="6">
    <source>
        <dbReference type="SAM" id="MobiDB-lite"/>
    </source>
</evidence>
<evidence type="ECO:0000259" key="8">
    <source>
        <dbReference type="PROSITE" id="PS51724"/>
    </source>
</evidence>
<dbReference type="EMBL" id="FZOT01000001">
    <property type="protein sequence ID" value="SNS17413.1"/>
    <property type="molecule type" value="Genomic_DNA"/>
</dbReference>
<feature type="region of interest" description="Disordered" evidence="6">
    <location>
        <begin position="26"/>
        <end position="76"/>
    </location>
</feature>
<reference evidence="9 10" key="1">
    <citation type="submission" date="2017-06" db="EMBL/GenBank/DDBJ databases">
        <authorList>
            <person name="Kim H.J."/>
            <person name="Triplett B.A."/>
        </authorList>
    </citation>
    <scope>NUCLEOTIDE SEQUENCE [LARGE SCALE GENOMIC DNA]</scope>
    <source>
        <strain evidence="9 10">U15</strain>
    </source>
</reference>
<evidence type="ECO:0000313" key="9">
    <source>
        <dbReference type="EMBL" id="SNS17413.1"/>
    </source>
</evidence>
<keyword evidence="4 9" id="KW-0449">Lipoprotein</keyword>
<sequence length="377" mass="39565">MPLRIQHRNSHVLAISLSAALLAACGTPPQAPTQSADAAGAIKGGKPSSPIPSLPRAGSGRGGYYQDDGPGDVIPDGLMDVPDAEPKVEPYSRAALRPYNVFGVNYTPISDDRPFKQRGIGSWYGKKFHGQKTSSGEPYDMYKMTAAHPTLPIPSYARVTNLSNGRQVIVRVNDRGPFHSSRIIDLSFTAALKLGYLGSGSGQLEVERILPEEIRRMEAARANGIKLAASQPVPPNSPAAAVATASNGPVTVFSVEPAAVGGITTTPLPVAYGGSLGANAGDAAQPAQVAVKADGPEPEKTSGFYLQMGAFSQPANAEAARTRLEPAWAGRLPPMQVVQKDGMHRVYAGPFASRDEAQAAARRVLEAGAGRPMVVQR</sequence>
<organism evidence="9 10">
    <name type="scientific">Noviherbaspirillum humi</name>
    <dbReference type="NCBI Taxonomy" id="1688639"/>
    <lineage>
        <taxon>Bacteria</taxon>
        <taxon>Pseudomonadati</taxon>
        <taxon>Pseudomonadota</taxon>
        <taxon>Betaproteobacteria</taxon>
        <taxon>Burkholderiales</taxon>
        <taxon>Oxalobacteraceae</taxon>
        <taxon>Noviherbaspirillum</taxon>
    </lineage>
</organism>
<dbReference type="FunFam" id="2.40.40.10:FF:000003">
    <property type="entry name" value="Endolytic peptidoglycan transglycosylase RlpA"/>
    <property type="match status" value="1"/>
</dbReference>
<comment type="subcellular location">
    <subcellularLocation>
        <location evidence="4">Cell membrane</location>
        <topology evidence="4">Lipid-anchor</topology>
    </subcellularLocation>
</comment>
<dbReference type="AlphaFoldDB" id="A0A239CDH2"/>
<dbReference type="SUPFAM" id="SSF110997">
    <property type="entry name" value="Sporulation related repeat"/>
    <property type="match status" value="1"/>
</dbReference>
<protein>
    <recommendedName>
        <fullName evidence="4">Endolytic peptidoglycan transglycosylase RlpA</fullName>
        <ecNumber evidence="4">4.2.2.-</ecNumber>
    </recommendedName>
</protein>
<evidence type="ECO:0000256" key="2">
    <source>
        <dbReference type="ARBA" id="ARBA00023239"/>
    </source>
</evidence>
<keyword evidence="4" id="KW-0564">Palmitate</keyword>
<dbReference type="GO" id="GO:0005886">
    <property type="term" value="C:plasma membrane"/>
    <property type="evidence" value="ECO:0007669"/>
    <property type="project" value="UniProtKB-SubCell"/>
</dbReference>
<dbReference type="InterPro" id="IPR007730">
    <property type="entry name" value="SPOR-like_dom"/>
</dbReference>
<feature type="domain" description="SPOR" evidence="8">
    <location>
        <begin position="298"/>
        <end position="377"/>
    </location>
</feature>
<comment type="function">
    <text evidence="4">Lytic transglycosylase with a strong preference for naked glycan strands that lack stem peptides.</text>
</comment>
<comment type="similarity">
    <text evidence="4 5">Belongs to the RlpA family.</text>
</comment>
<name>A0A239CDH2_9BURK</name>
<dbReference type="InterPro" id="IPR012997">
    <property type="entry name" value="RplA"/>
</dbReference>
<dbReference type="Pfam" id="PF05036">
    <property type="entry name" value="SPOR"/>
    <property type="match status" value="1"/>
</dbReference>
<accession>A0A239CDH2</accession>
<dbReference type="NCBIfam" id="TIGR00413">
    <property type="entry name" value="rlpA"/>
    <property type="match status" value="1"/>
</dbReference>
<dbReference type="Pfam" id="PF03330">
    <property type="entry name" value="DPBB_1"/>
    <property type="match status" value="1"/>
</dbReference>
<dbReference type="PROSITE" id="PS51724">
    <property type="entry name" value="SPOR"/>
    <property type="match status" value="1"/>
</dbReference>
<keyword evidence="4" id="KW-0472">Membrane</keyword>